<dbReference type="AlphaFoldDB" id="A0A0M2NGR8"/>
<dbReference type="Proteomes" id="UP000034076">
    <property type="component" value="Unassembled WGS sequence"/>
</dbReference>
<comment type="caution">
    <text evidence="1">The sequence shown here is derived from an EMBL/GenBank/DDBJ whole genome shotgun (WGS) entry which is preliminary data.</text>
</comment>
<sequence length="44" mass="5145">MPYDAHTVLKIFKTENRFLSIAEEIGGYVQKRTAHARRSLNLLR</sequence>
<protein>
    <submittedName>
        <fullName evidence="1">Uncharacterized protein</fullName>
    </submittedName>
</protein>
<reference evidence="1 2" key="1">
    <citation type="submission" date="2015-04" db="EMBL/GenBank/DDBJ databases">
        <title>Draft genome sequence of bacteremic isolate Catabacter hongkongensis type strain HKU16T.</title>
        <authorList>
            <person name="Lau S.K."/>
            <person name="Teng J.L."/>
            <person name="Huang Y."/>
            <person name="Curreem S.O."/>
            <person name="Tsui S.K."/>
            <person name="Woo P.C."/>
        </authorList>
    </citation>
    <scope>NUCLEOTIDE SEQUENCE [LARGE SCALE GENOMIC DNA]</scope>
    <source>
        <strain evidence="1 2">HKU16</strain>
    </source>
</reference>
<proteinExistence type="predicted"/>
<accession>A0A0M2NGR8</accession>
<evidence type="ECO:0000313" key="1">
    <source>
        <dbReference type="EMBL" id="KKI51353.1"/>
    </source>
</evidence>
<dbReference type="STRING" id="270498.CHK_1141"/>
<dbReference type="EMBL" id="LAYJ01000078">
    <property type="protein sequence ID" value="KKI51353.1"/>
    <property type="molecule type" value="Genomic_DNA"/>
</dbReference>
<organism evidence="1 2">
    <name type="scientific">Christensenella hongkongensis</name>
    <dbReference type="NCBI Taxonomy" id="270498"/>
    <lineage>
        <taxon>Bacteria</taxon>
        <taxon>Bacillati</taxon>
        <taxon>Bacillota</taxon>
        <taxon>Clostridia</taxon>
        <taxon>Christensenellales</taxon>
        <taxon>Christensenellaceae</taxon>
        <taxon>Christensenella</taxon>
    </lineage>
</organism>
<evidence type="ECO:0000313" key="2">
    <source>
        <dbReference type="Proteomes" id="UP000034076"/>
    </source>
</evidence>
<keyword evidence="2" id="KW-1185">Reference proteome</keyword>
<gene>
    <name evidence="1" type="ORF">CHK_1141</name>
</gene>
<name>A0A0M2NGR8_9FIRM</name>